<dbReference type="Gene3D" id="1.10.10.60">
    <property type="entry name" value="Homeodomain-like"/>
    <property type="match status" value="2"/>
</dbReference>
<dbReference type="PANTHER" id="PTHR43280:SF28">
    <property type="entry name" value="HTH-TYPE TRANSCRIPTIONAL ACTIVATOR RHAS"/>
    <property type="match status" value="1"/>
</dbReference>
<dbReference type="Proteomes" id="UP001596047">
    <property type="component" value="Unassembled WGS sequence"/>
</dbReference>
<evidence type="ECO:0000256" key="2">
    <source>
        <dbReference type="ARBA" id="ARBA00023125"/>
    </source>
</evidence>
<dbReference type="PANTHER" id="PTHR43280">
    <property type="entry name" value="ARAC-FAMILY TRANSCRIPTIONAL REGULATOR"/>
    <property type="match status" value="1"/>
</dbReference>
<evidence type="ECO:0000259" key="4">
    <source>
        <dbReference type="PROSITE" id="PS01124"/>
    </source>
</evidence>
<dbReference type="SUPFAM" id="SSF46689">
    <property type="entry name" value="Homeodomain-like"/>
    <property type="match status" value="2"/>
</dbReference>
<keyword evidence="3" id="KW-0804">Transcription</keyword>
<sequence length="267" mass="31425">MIQIISVHFDHYIPNWRTQMEVLGHNVIVLVMEGKVRYEINGEEIVAERGDFLYIPKSTRRCGENLNGSPHQKYTLLFTIEPGMDTGIPFLDQGRFIQFRLANFQYAQRRFERLYEEMRGSKSFRFIICLGIVQELIGILSRELEKPEVTPIKMKYAQIVKHYLLEHYREPIEIEQLARLIHRSPNYTTALFKEVFGHSPIRYMHQLRVLEACNLLLHSDMTIAGISQYLGYYDTSYFFRVFKKYSAMSPSEFITRGSQSDLSQLFS</sequence>
<keyword evidence="1" id="KW-0805">Transcription regulation</keyword>
<dbReference type="InterPro" id="IPR009057">
    <property type="entry name" value="Homeodomain-like_sf"/>
</dbReference>
<evidence type="ECO:0000256" key="3">
    <source>
        <dbReference type="ARBA" id="ARBA00023163"/>
    </source>
</evidence>
<dbReference type="InterPro" id="IPR014710">
    <property type="entry name" value="RmlC-like_jellyroll"/>
</dbReference>
<dbReference type="PROSITE" id="PS00041">
    <property type="entry name" value="HTH_ARAC_FAMILY_1"/>
    <property type="match status" value="1"/>
</dbReference>
<name>A0ABW0VWE1_9BACL</name>
<keyword evidence="6" id="KW-1185">Reference proteome</keyword>
<organism evidence="5 6">
    <name type="scientific">Paenibacillus solisilvae</name>
    <dbReference type="NCBI Taxonomy" id="2486751"/>
    <lineage>
        <taxon>Bacteria</taxon>
        <taxon>Bacillati</taxon>
        <taxon>Bacillota</taxon>
        <taxon>Bacilli</taxon>
        <taxon>Bacillales</taxon>
        <taxon>Paenibacillaceae</taxon>
        <taxon>Paenibacillus</taxon>
    </lineage>
</organism>
<evidence type="ECO:0000313" key="6">
    <source>
        <dbReference type="Proteomes" id="UP001596047"/>
    </source>
</evidence>
<dbReference type="InterPro" id="IPR018060">
    <property type="entry name" value="HTH_AraC"/>
</dbReference>
<dbReference type="PROSITE" id="PS01124">
    <property type="entry name" value="HTH_ARAC_FAMILY_2"/>
    <property type="match status" value="1"/>
</dbReference>
<evidence type="ECO:0000313" key="5">
    <source>
        <dbReference type="EMBL" id="MFC5648391.1"/>
    </source>
</evidence>
<dbReference type="InterPro" id="IPR018062">
    <property type="entry name" value="HTH_AraC-typ_CS"/>
</dbReference>
<gene>
    <name evidence="5" type="ORF">ACFPYJ_04495</name>
</gene>
<dbReference type="SUPFAM" id="SSF51215">
    <property type="entry name" value="Regulatory protein AraC"/>
    <property type="match status" value="1"/>
</dbReference>
<feature type="domain" description="HTH araC/xylS-type" evidence="4">
    <location>
        <begin position="158"/>
        <end position="256"/>
    </location>
</feature>
<dbReference type="InterPro" id="IPR037923">
    <property type="entry name" value="HTH-like"/>
</dbReference>
<accession>A0ABW0VWE1</accession>
<proteinExistence type="predicted"/>
<dbReference type="RefSeq" id="WP_379186855.1">
    <property type="nucleotide sequence ID" value="NZ_JBHSOW010000016.1"/>
</dbReference>
<comment type="caution">
    <text evidence="5">The sequence shown here is derived from an EMBL/GenBank/DDBJ whole genome shotgun (WGS) entry which is preliminary data.</text>
</comment>
<dbReference type="Pfam" id="PF12833">
    <property type="entry name" value="HTH_18"/>
    <property type="match status" value="1"/>
</dbReference>
<dbReference type="SMART" id="SM00342">
    <property type="entry name" value="HTH_ARAC"/>
    <property type="match status" value="1"/>
</dbReference>
<keyword evidence="2" id="KW-0238">DNA-binding</keyword>
<evidence type="ECO:0000256" key="1">
    <source>
        <dbReference type="ARBA" id="ARBA00023015"/>
    </source>
</evidence>
<dbReference type="EMBL" id="JBHSOW010000016">
    <property type="protein sequence ID" value="MFC5648391.1"/>
    <property type="molecule type" value="Genomic_DNA"/>
</dbReference>
<protein>
    <submittedName>
        <fullName evidence="5">Helix-turn-helix domain-containing protein</fullName>
    </submittedName>
</protein>
<reference evidence="6" key="1">
    <citation type="journal article" date="2019" name="Int. J. Syst. Evol. Microbiol.">
        <title>The Global Catalogue of Microorganisms (GCM) 10K type strain sequencing project: providing services to taxonomists for standard genome sequencing and annotation.</title>
        <authorList>
            <consortium name="The Broad Institute Genomics Platform"/>
            <consortium name="The Broad Institute Genome Sequencing Center for Infectious Disease"/>
            <person name="Wu L."/>
            <person name="Ma J."/>
        </authorList>
    </citation>
    <scope>NUCLEOTIDE SEQUENCE [LARGE SCALE GENOMIC DNA]</scope>
    <source>
        <strain evidence="6">CGMCC 1.3240</strain>
    </source>
</reference>
<dbReference type="Gene3D" id="2.60.120.10">
    <property type="entry name" value="Jelly Rolls"/>
    <property type="match status" value="1"/>
</dbReference>